<sequence length="261" mass="29805">MVHKRERQMKQGELKVRGFLRMKDAGTSAANFDVELDNKGQDVKEGYKEIKLSKEKINMILMEIKHQRSKSLENINLNVNHQVLGSKLYTRNFEPPALTLSNLQSKPVLKSLKKSRSGYLNSNSGIQQPRPLESQNIVSQLQSLHALLQNDRFIDGSQRLPLLVPNQLQKNLHKKIIQPSNSSHFKMSGDGTPTGSPDRTQVIHQYQKNQQTTKLVQGVAFEQQNQVAPHIFIPRLKVSSMQIMNKEKIRKTVRLSQTKLI</sequence>
<evidence type="ECO:0000313" key="1">
    <source>
        <dbReference type="EMBL" id="TNV80485.1"/>
    </source>
</evidence>
<dbReference type="EMBL" id="RRYP01007459">
    <property type="protein sequence ID" value="TNV80485.1"/>
    <property type="molecule type" value="Genomic_DNA"/>
</dbReference>
<gene>
    <name evidence="1" type="ORF">FGO68_gene13223</name>
</gene>
<protein>
    <submittedName>
        <fullName evidence="1">Uncharacterized protein</fullName>
    </submittedName>
</protein>
<organism evidence="1 2">
    <name type="scientific">Halteria grandinella</name>
    <dbReference type="NCBI Taxonomy" id="5974"/>
    <lineage>
        <taxon>Eukaryota</taxon>
        <taxon>Sar</taxon>
        <taxon>Alveolata</taxon>
        <taxon>Ciliophora</taxon>
        <taxon>Intramacronucleata</taxon>
        <taxon>Spirotrichea</taxon>
        <taxon>Stichotrichia</taxon>
        <taxon>Sporadotrichida</taxon>
        <taxon>Halteriidae</taxon>
        <taxon>Halteria</taxon>
    </lineage>
</organism>
<dbReference type="Proteomes" id="UP000785679">
    <property type="component" value="Unassembled WGS sequence"/>
</dbReference>
<dbReference type="AlphaFoldDB" id="A0A8J8NUH7"/>
<proteinExistence type="predicted"/>
<accession>A0A8J8NUH7</accession>
<comment type="caution">
    <text evidence="1">The sequence shown here is derived from an EMBL/GenBank/DDBJ whole genome shotgun (WGS) entry which is preliminary data.</text>
</comment>
<keyword evidence="2" id="KW-1185">Reference proteome</keyword>
<evidence type="ECO:0000313" key="2">
    <source>
        <dbReference type="Proteomes" id="UP000785679"/>
    </source>
</evidence>
<reference evidence="1" key="1">
    <citation type="submission" date="2019-06" db="EMBL/GenBank/DDBJ databases">
        <authorList>
            <person name="Zheng W."/>
        </authorList>
    </citation>
    <scope>NUCLEOTIDE SEQUENCE</scope>
    <source>
        <strain evidence="1">QDHG01</strain>
    </source>
</reference>
<name>A0A8J8NUH7_HALGN</name>